<proteinExistence type="predicted"/>
<organism evidence="1 2">
    <name type="scientific">Polyplax serrata</name>
    <name type="common">Common mouse louse</name>
    <dbReference type="NCBI Taxonomy" id="468196"/>
    <lineage>
        <taxon>Eukaryota</taxon>
        <taxon>Metazoa</taxon>
        <taxon>Ecdysozoa</taxon>
        <taxon>Arthropoda</taxon>
        <taxon>Hexapoda</taxon>
        <taxon>Insecta</taxon>
        <taxon>Pterygota</taxon>
        <taxon>Neoptera</taxon>
        <taxon>Paraneoptera</taxon>
        <taxon>Psocodea</taxon>
        <taxon>Troctomorpha</taxon>
        <taxon>Phthiraptera</taxon>
        <taxon>Anoplura</taxon>
        <taxon>Polyplacidae</taxon>
        <taxon>Polyplax</taxon>
    </lineage>
</organism>
<reference evidence="1 2" key="1">
    <citation type="submission" date="2023-10" db="EMBL/GenBank/DDBJ databases">
        <title>Genomes of two closely related lineages of the louse Polyplax serrata with different host specificities.</title>
        <authorList>
            <person name="Martinu J."/>
            <person name="Tarabai H."/>
            <person name="Stefka J."/>
            <person name="Hypsa V."/>
        </authorList>
    </citation>
    <scope>NUCLEOTIDE SEQUENCE [LARGE SCALE GENOMIC DNA]</scope>
    <source>
        <strain evidence="1">HR10_N</strain>
    </source>
</reference>
<accession>A0AAN8PMA8</accession>
<gene>
    <name evidence="1" type="ORF">RUM43_007473</name>
</gene>
<dbReference type="EMBL" id="JAWJWE010000003">
    <property type="protein sequence ID" value="KAK6639203.1"/>
    <property type="molecule type" value="Genomic_DNA"/>
</dbReference>
<name>A0AAN8PMA8_POLSC</name>
<evidence type="ECO:0000313" key="1">
    <source>
        <dbReference type="EMBL" id="KAK6639203.1"/>
    </source>
</evidence>
<comment type="caution">
    <text evidence="1">The sequence shown here is derived from an EMBL/GenBank/DDBJ whole genome shotgun (WGS) entry which is preliminary data.</text>
</comment>
<sequence>MHKSEKESTKPEELPVIISCSEPLALRSWKYDLYGHTLDIFGVFLYIRVRTFGEPTDLLQSEVAFGIVGADVPFVSKAVHGFLHEGFK</sequence>
<evidence type="ECO:0000313" key="2">
    <source>
        <dbReference type="Proteomes" id="UP001372834"/>
    </source>
</evidence>
<dbReference type="Proteomes" id="UP001372834">
    <property type="component" value="Unassembled WGS sequence"/>
</dbReference>
<dbReference type="AlphaFoldDB" id="A0AAN8PMA8"/>
<protein>
    <submittedName>
        <fullName evidence="1">Uncharacterized protein</fullName>
    </submittedName>
</protein>